<reference evidence="1 2" key="1">
    <citation type="submission" date="2021-06" db="EMBL/GenBank/DDBJ databases">
        <authorList>
            <person name="Palmer J.M."/>
        </authorList>
    </citation>
    <scope>NUCLEOTIDE SEQUENCE [LARGE SCALE GENOMIC DNA]</scope>
    <source>
        <strain evidence="2">if_2019</strain>
        <tissue evidence="1">Muscle</tissue>
    </source>
</reference>
<comment type="caution">
    <text evidence="1">The sequence shown here is derived from an EMBL/GenBank/DDBJ whole genome shotgun (WGS) entry which is preliminary data.</text>
</comment>
<proteinExistence type="predicted"/>
<sequence>MAFFLPLFPMCGAPSFQLSCGQIFPLKMWISGNPPEPTSPDVPGLLLVVSSPVPSSFRVRRNSLFLSGPRRISFSLDGAISMGGVVLEGCCKHDDKAGMLQMKRPPTFMSFVTFIIK</sequence>
<keyword evidence="2" id="KW-1185">Reference proteome</keyword>
<evidence type="ECO:0008006" key="3">
    <source>
        <dbReference type="Google" id="ProtNLM"/>
    </source>
</evidence>
<accession>A0ABV0TCY7</accession>
<name>A0ABV0TCY7_9TELE</name>
<evidence type="ECO:0000313" key="2">
    <source>
        <dbReference type="Proteomes" id="UP001482620"/>
    </source>
</evidence>
<organism evidence="1 2">
    <name type="scientific">Ilyodon furcidens</name>
    <name type="common">goldbreast splitfin</name>
    <dbReference type="NCBI Taxonomy" id="33524"/>
    <lineage>
        <taxon>Eukaryota</taxon>
        <taxon>Metazoa</taxon>
        <taxon>Chordata</taxon>
        <taxon>Craniata</taxon>
        <taxon>Vertebrata</taxon>
        <taxon>Euteleostomi</taxon>
        <taxon>Actinopterygii</taxon>
        <taxon>Neopterygii</taxon>
        <taxon>Teleostei</taxon>
        <taxon>Neoteleostei</taxon>
        <taxon>Acanthomorphata</taxon>
        <taxon>Ovalentaria</taxon>
        <taxon>Atherinomorphae</taxon>
        <taxon>Cyprinodontiformes</taxon>
        <taxon>Goodeidae</taxon>
        <taxon>Ilyodon</taxon>
    </lineage>
</organism>
<dbReference type="Proteomes" id="UP001482620">
    <property type="component" value="Unassembled WGS sequence"/>
</dbReference>
<dbReference type="EMBL" id="JAHRIQ010026855">
    <property type="protein sequence ID" value="MEQ2230291.1"/>
    <property type="molecule type" value="Genomic_DNA"/>
</dbReference>
<protein>
    <recommendedName>
        <fullName evidence="3">Secreted protein</fullName>
    </recommendedName>
</protein>
<gene>
    <name evidence="1" type="ORF">ILYODFUR_027704</name>
</gene>
<evidence type="ECO:0000313" key="1">
    <source>
        <dbReference type="EMBL" id="MEQ2230291.1"/>
    </source>
</evidence>